<evidence type="ECO:0000313" key="6">
    <source>
        <dbReference type="EMBL" id="CRL19605.1"/>
    </source>
</evidence>
<comment type="function">
    <text evidence="3">Catalyzes the hydrolysis of N-formyl-L-kynurenine to L-kynurenine, the second step in the kynurenine pathway of tryptophan degradation. Kynurenine may be further oxidized to nicotinic acid, NAD(H) and NADP(H). Required for elimination of toxic metabolites.</text>
</comment>
<dbReference type="InterPro" id="IPR029058">
    <property type="entry name" value="AB_hydrolase_fold"/>
</dbReference>
<evidence type="ECO:0000259" key="5">
    <source>
        <dbReference type="Pfam" id="PF20434"/>
    </source>
</evidence>
<dbReference type="Proteomes" id="UP000053732">
    <property type="component" value="Unassembled WGS sequence"/>
</dbReference>
<dbReference type="Gene3D" id="3.40.50.1820">
    <property type="entry name" value="alpha/beta hydrolase"/>
    <property type="match status" value="1"/>
</dbReference>
<evidence type="ECO:0000313" key="7">
    <source>
        <dbReference type="Proteomes" id="UP000053732"/>
    </source>
</evidence>
<keyword evidence="7" id="KW-1185">Reference proteome</keyword>
<protein>
    <recommendedName>
        <fullName evidence="3">Kynurenine formamidase</fullName>
        <shortName evidence="3">KFA</shortName>
        <shortName evidence="3">KFase</shortName>
        <ecNumber evidence="3">3.5.1.9</ecNumber>
    </recommendedName>
    <alternativeName>
        <fullName evidence="3">Arylformamidase</fullName>
    </alternativeName>
    <alternativeName>
        <fullName evidence="3">N-formylkynurenine formamidase</fullName>
        <shortName evidence="3">FKF</shortName>
    </alternativeName>
</protein>
<evidence type="ECO:0000256" key="1">
    <source>
        <dbReference type="ARBA" id="ARBA00022801"/>
    </source>
</evidence>
<comment type="catalytic activity">
    <reaction evidence="3">
        <text>N-formyl-L-kynurenine + H2O = L-kynurenine + formate + H(+)</text>
        <dbReference type="Rhea" id="RHEA:13009"/>
        <dbReference type="ChEBI" id="CHEBI:15377"/>
        <dbReference type="ChEBI" id="CHEBI:15378"/>
        <dbReference type="ChEBI" id="CHEBI:15740"/>
        <dbReference type="ChEBI" id="CHEBI:57959"/>
        <dbReference type="ChEBI" id="CHEBI:58629"/>
        <dbReference type="EC" id="3.5.1.9"/>
    </reaction>
</comment>
<evidence type="ECO:0000256" key="2">
    <source>
        <dbReference type="ARBA" id="ARBA00023079"/>
    </source>
</evidence>
<organism evidence="6 7">
    <name type="scientific">Penicillium camemberti (strain FM 013)</name>
    <dbReference type="NCBI Taxonomy" id="1429867"/>
    <lineage>
        <taxon>Eukaryota</taxon>
        <taxon>Fungi</taxon>
        <taxon>Dikarya</taxon>
        <taxon>Ascomycota</taxon>
        <taxon>Pezizomycotina</taxon>
        <taxon>Eurotiomycetes</taxon>
        <taxon>Eurotiomycetidae</taxon>
        <taxon>Eurotiales</taxon>
        <taxon>Aspergillaceae</taxon>
        <taxon>Penicillium</taxon>
    </lineage>
</organism>
<dbReference type="GO" id="GO:0072330">
    <property type="term" value="P:monocarboxylic acid biosynthetic process"/>
    <property type="evidence" value="ECO:0007669"/>
    <property type="project" value="UniProtKB-ARBA"/>
</dbReference>
<dbReference type="AlphaFoldDB" id="A0A0G4NZW0"/>
<dbReference type="EC" id="3.5.1.9" evidence="3"/>
<reference evidence="6 7" key="1">
    <citation type="journal article" date="2014" name="Nat. Commun.">
        <title>Multiple recent horizontal transfers of a large genomic region in cheese making fungi.</title>
        <authorList>
            <person name="Cheeseman K."/>
            <person name="Ropars J."/>
            <person name="Renault P."/>
            <person name="Dupont J."/>
            <person name="Gouzy J."/>
            <person name="Branca A."/>
            <person name="Abraham A.L."/>
            <person name="Ceppi M."/>
            <person name="Conseiller E."/>
            <person name="Debuchy R."/>
            <person name="Malagnac F."/>
            <person name="Goarin A."/>
            <person name="Silar P."/>
            <person name="Lacoste S."/>
            <person name="Sallet E."/>
            <person name="Bensimon A."/>
            <person name="Giraud T."/>
            <person name="Brygoo Y."/>
        </authorList>
    </citation>
    <scope>NUCLEOTIDE SEQUENCE [LARGE SCALE GENOMIC DNA]</scope>
    <source>
        <strain evidence="7">FM 013</strain>
    </source>
</reference>
<comment type="similarity">
    <text evidence="3">Belongs to the kynurenine formamidase family.</text>
</comment>
<dbReference type="EMBL" id="HG793136">
    <property type="protein sequence ID" value="CRL19605.1"/>
    <property type="molecule type" value="Genomic_DNA"/>
</dbReference>
<dbReference type="PANTHER" id="PTHR48081:SF33">
    <property type="entry name" value="KYNURENINE FORMAMIDASE"/>
    <property type="match status" value="1"/>
</dbReference>
<feature type="active site" description="Nucleophile" evidence="3">
    <location>
        <position position="144"/>
    </location>
</feature>
<keyword evidence="2 3" id="KW-0823">Tryptophan catabolism</keyword>
<dbReference type="InterPro" id="IPR049492">
    <property type="entry name" value="BD-FAE-like_dom"/>
</dbReference>
<dbReference type="GO" id="GO:0019441">
    <property type="term" value="P:L-tryptophan catabolic process to kynurenine"/>
    <property type="evidence" value="ECO:0007669"/>
    <property type="project" value="UniProtKB-UniRule"/>
</dbReference>
<feature type="short sequence motif" description="HGGXW" evidence="3">
    <location>
        <begin position="53"/>
        <end position="57"/>
    </location>
</feature>
<comment type="subunit">
    <text evidence="3">Homodimer.</text>
</comment>
<proteinExistence type="inferred from homology"/>
<comment type="pathway">
    <text evidence="3">Amino-acid degradation; L-tryptophan degradation via kynurenine pathway; L-kynurenine from L-tryptophan: step 2/2.</text>
</comment>
<sequence length="317" mass="34492">MSHFPINQATPQGTMSDHTNTETVVYGQVHNLQSIAVTTLAPRKDGYWVIYIHGGAWRDPAVTSASFDATQSILREKGLPIAGFASISYRLSAHPNHPQDPNTTDPKDFQDAKHPEHIADVEAALAFLQNTYKFGARYILVGHSCGATLAFQAVMGAVSGHREQATLTAQPTAIVGVAGIYDLRRLRDTHVEISAYQEFIEGAFGADEMLWDGISPARVAGSRGVEGGWKSGRLAVLAYSKHDGLVDGSQVEAMKEALGNWEKTGAQIPAQEDSTPDRRLRVLSISGIHDEAWENGDQLARAVTFAFEQLQEMRLAP</sequence>
<dbReference type="UniPathway" id="UPA00333">
    <property type="reaction ID" value="UER00454"/>
</dbReference>
<feature type="domain" description="BD-FAE-like" evidence="5">
    <location>
        <begin position="48"/>
        <end position="216"/>
    </location>
</feature>
<dbReference type="SUPFAM" id="SSF53474">
    <property type="entry name" value="alpha/beta-Hydrolases"/>
    <property type="match status" value="1"/>
</dbReference>
<name>A0A0G4NZW0_PENC3</name>
<dbReference type="GO" id="GO:0034354">
    <property type="term" value="P:'de novo' NAD+ biosynthetic process from L-tryptophan"/>
    <property type="evidence" value="ECO:0007669"/>
    <property type="project" value="UniProtKB-UniRule"/>
</dbReference>
<dbReference type="GO" id="GO:0017000">
    <property type="term" value="P:antibiotic biosynthetic process"/>
    <property type="evidence" value="ECO:0007669"/>
    <property type="project" value="UniProtKB-ARBA"/>
</dbReference>
<gene>
    <name evidence="6" type="ORF">PCAMFM013_S003g000396</name>
</gene>
<dbReference type="Pfam" id="PF20434">
    <property type="entry name" value="BD-FAE"/>
    <property type="match status" value="1"/>
</dbReference>
<accession>A0A0G4NZW0</accession>
<feature type="active site" evidence="3">
    <location>
        <position position="289"/>
    </location>
</feature>
<dbReference type="PANTHER" id="PTHR48081">
    <property type="entry name" value="AB HYDROLASE SUPERFAMILY PROTEIN C4A8.06C"/>
    <property type="match status" value="1"/>
</dbReference>
<dbReference type="ESTHER" id="penca-a0a0g4nzw0">
    <property type="family name" value="Kynurenine-formamidase"/>
</dbReference>
<feature type="region of interest" description="Disordered" evidence="4">
    <location>
        <begin position="92"/>
        <end position="111"/>
    </location>
</feature>
<dbReference type="InterPro" id="IPR027519">
    <property type="entry name" value="KFase_ver/fungi-typ"/>
</dbReference>
<dbReference type="HAMAP" id="MF_03014">
    <property type="entry name" value="KFase"/>
    <property type="match status" value="1"/>
</dbReference>
<keyword evidence="1 3" id="KW-0378">Hydrolase</keyword>
<comment type="domain">
    <text evidence="3">The main chain amide nitrogen atoms of the second glycine and its adjacent residue in the HGGXW motif define the oxyanion hole, and stabilize the oxyanion that forms during the nucleophilic attack by the catalytic serine during substrate cleavage.</text>
</comment>
<evidence type="ECO:0000256" key="3">
    <source>
        <dbReference type="HAMAP-Rule" id="MF_03014"/>
    </source>
</evidence>
<feature type="active site" evidence="3">
    <location>
        <position position="243"/>
    </location>
</feature>
<dbReference type="InterPro" id="IPR050300">
    <property type="entry name" value="GDXG_lipolytic_enzyme"/>
</dbReference>
<evidence type="ECO:0000256" key="4">
    <source>
        <dbReference type="SAM" id="MobiDB-lite"/>
    </source>
</evidence>
<dbReference type="GO" id="GO:0004061">
    <property type="term" value="F:arylformamidase activity"/>
    <property type="evidence" value="ECO:0007669"/>
    <property type="project" value="UniProtKB-UniRule"/>
</dbReference>